<proteinExistence type="inferred from homology"/>
<dbReference type="SUPFAM" id="SSF52402">
    <property type="entry name" value="Adenine nucleotide alpha hydrolases-like"/>
    <property type="match status" value="1"/>
</dbReference>
<evidence type="ECO:0000313" key="3">
    <source>
        <dbReference type="EMBL" id="NVD39835.1"/>
    </source>
</evidence>
<gene>
    <name evidence="3" type="ORF">HT585_13285</name>
</gene>
<dbReference type="PRINTS" id="PR01438">
    <property type="entry name" value="UNVRSLSTRESS"/>
</dbReference>
<dbReference type="PANTHER" id="PTHR46268">
    <property type="entry name" value="STRESS RESPONSE PROTEIN NHAX"/>
    <property type="match status" value="1"/>
</dbReference>
<comment type="caution">
    <text evidence="3">The sequence shown here is derived from an EMBL/GenBank/DDBJ whole genome shotgun (WGS) entry which is preliminary data.</text>
</comment>
<keyword evidence="4" id="KW-1185">Reference proteome</keyword>
<feature type="domain" description="UspA" evidence="2">
    <location>
        <begin position="152"/>
        <end position="275"/>
    </location>
</feature>
<sequence>MPFKTILTVLGEHGAGEDLQIAMKLAGEVSAHLTALLVVMAPVPSGRYQTLSPSWLEVRERNLQKLAESLTTIRERIAPSGLSFDVDSVYAEVTGPAYDIGERALYADLLLAGPAAFMSEDLKPQIISGGLFQAGRPVLFVPPDVKVTLKPKTILLAWDSRPSAAHAARDSLEMMKMAQSVHITMVDPVAASRVSGDEPGADIATYLARHGINVSVDTLPSSGRFVVETLHRHAIDINADMIVMGAYGHSKLLQLILGGVTKSMFSEAKFPILMAH</sequence>
<dbReference type="Gene3D" id="3.40.50.12370">
    <property type="match status" value="1"/>
</dbReference>
<organism evidence="3 4">
    <name type="scientific">Ensifer oleiphilus</name>
    <dbReference type="NCBI Taxonomy" id="2742698"/>
    <lineage>
        <taxon>Bacteria</taxon>
        <taxon>Pseudomonadati</taxon>
        <taxon>Pseudomonadota</taxon>
        <taxon>Alphaproteobacteria</taxon>
        <taxon>Hyphomicrobiales</taxon>
        <taxon>Rhizobiaceae</taxon>
        <taxon>Sinorhizobium/Ensifer group</taxon>
        <taxon>Ensifer</taxon>
    </lineage>
</organism>
<dbReference type="CDD" id="cd00293">
    <property type="entry name" value="USP-like"/>
    <property type="match status" value="1"/>
</dbReference>
<evidence type="ECO:0000256" key="1">
    <source>
        <dbReference type="ARBA" id="ARBA00008791"/>
    </source>
</evidence>
<accession>A0A7Y6Q6M8</accession>
<reference evidence="3 4" key="1">
    <citation type="submission" date="2020-06" db="EMBL/GenBank/DDBJ databases">
        <authorList>
            <person name="Grouzdev D.S."/>
        </authorList>
    </citation>
    <scope>NUCLEOTIDE SEQUENCE [LARGE SCALE GENOMIC DNA]</scope>
    <source>
        <strain evidence="3 4">HO-A22</strain>
    </source>
</reference>
<dbReference type="PANTHER" id="PTHR46268:SF15">
    <property type="entry name" value="UNIVERSAL STRESS PROTEIN HP_0031"/>
    <property type="match status" value="1"/>
</dbReference>
<dbReference type="InterPro" id="IPR006015">
    <property type="entry name" value="Universal_stress_UspA"/>
</dbReference>
<protein>
    <submittedName>
        <fullName evidence="3">Universal stress protein</fullName>
    </submittedName>
</protein>
<dbReference type="InterPro" id="IPR006016">
    <property type="entry name" value="UspA"/>
</dbReference>
<dbReference type="Proteomes" id="UP000520198">
    <property type="component" value="Unassembled WGS sequence"/>
</dbReference>
<dbReference type="AlphaFoldDB" id="A0A7Y6Q6M8"/>
<dbReference type="EMBL" id="JABWDU010000003">
    <property type="protein sequence ID" value="NVD39835.1"/>
    <property type="molecule type" value="Genomic_DNA"/>
</dbReference>
<name>A0A7Y6Q6M8_9HYPH</name>
<dbReference type="Pfam" id="PF00582">
    <property type="entry name" value="Usp"/>
    <property type="match status" value="1"/>
</dbReference>
<comment type="similarity">
    <text evidence="1">Belongs to the universal stress protein A family.</text>
</comment>
<evidence type="ECO:0000313" key="4">
    <source>
        <dbReference type="Proteomes" id="UP000520198"/>
    </source>
</evidence>
<dbReference type="RefSeq" id="WP_176353394.1">
    <property type="nucleotide sequence ID" value="NZ_JABWDU010000003.1"/>
</dbReference>
<evidence type="ECO:0000259" key="2">
    <source>
        <dbReference type="Pfam" id="PF00582"/>
    </source>
</evidence>